<keyword evidence="5" id="KW-0808">Transferase</keyword>
<dbReference type="Proteomes" id="UP000221024">
    <property type="component" value="Unassembled WGS sequence"/>
</dbReference>
<comment type="similarity">
    <text evidence="3">Belongs to the peptidase C56 family. HSP31-like subfamily.</text>
</comment>
<feature type="domain" description="DJ-1/PfpI" evidence="4">
    <location>
        <begin position="28"/>
        <end position="214"/>
    </location>
</feature>
<evidence type="ECO:0000313" key="5">
    <source>
        <dbReference type="EMBL" id="PEN08731.1"/>
    </source>
</evidence>
<dbReference type="RefSeq" id="WP_098061126.1">
    <property type="nucleotide sequence ID" value="NZ_PDEP01000002.1"/>
</dbReference>
<dbReference type="PANTHER" id="PTHR48094">
    <property type="entry name" value="PROTEIN/NUCLEIC ACID DEGLYCASE DJ-1-RELATED"/>
    <property type="match status" value="1"/>
</dbReference>
<accession>A0A2H3P9L3</accession>
<dbReference type="GO" id="GO:0005737">
    <property type="term" value="C:cytoplasm"/>
    <property type="evidence" value="ECO:0007669"/>
    <property type="project" value="TreeGrafter"/>
</dbReference>
<dbReference type="PANTHER" id="PTHR48094:SF11">
    <property type="entry name" value="GLUTATHIONE-INDEPENDENT GLYOXALASE HSP31-RELATED"/>
    <property type="match status" value="1"/>
</dbReference>
<dbReference type="CDD" id="cd03141">
    <property type="entry name" value="GATase1_Hsp31_like"/>
    <property type="match status" value="1"/>
</dbReference>
<dbReference type="GO" id="GO:0016740">
    <property type="term" value="F:transferase activity"/>
    <property type="evidence" value="ECO:0007669"/>
    <property type="project" value="UniProtKB-KW"/>
</dbReference>
<dbReference type="GO" id="GO:0019172">
    <property type="term" value="F:glyoxalase III activity"/>
    <property type="evidence" value="ECO:0007669"/>
    <property type="project" value="TreeGrafter"/>
</dbReference>
<dbReference type="InterPro" id="IPR029062">
    <property type="entry name" value="Class_I_gatase-like"/>
</dbReference>
<keyword evidence="6" id="KW-1185">Reference proteome</keyword>
<dbReference type="InterPro" id="IPR002818">
    <property type="entry name" value="DJ-1/PfpI"/>
</dbReference>
<keyword evidence="2" id="KW-0456">Lyase</keyword>
<dbReference type="OrthoDB" id="9792284at2"/>
<evidence type="ECO:0000259" key="4">
    <source>
        <dbReference type="Pfam" id="PF01965"/>
    </source>
</evidence>
<reference evidence="5 6" key="1">
    <citation type="submission" date="2017-10" db="EMBL/GenBank/DDBJ databases">
        <title>Draft genome of Longimonas halophila.</title>
        <authorList>
            <person name="Goh K.M."/>
            <person name="Shamsir M.S."/>
            <person name="Lim S.W."/>
        </authorList>
    </citation>
    <scope>NUCLEOTIDE SEQUENCE [LARGE SCALE GENOMIC DNA]</scope>
    <source>
        <strain evidence="5 6">KCTC 42399</strain>
    </source>
</reference>
<dbReference type="AlphaFoldDB" id="A0A2H3P9L3"/>
<keyword evidence="5" id="KW-0315">Glutamine amidotransferase</keyword>
<evidence type="ECO:0000256" key="1">
    <source>
        <dbReference type="ARBA" id="ARBA00023016"/>
    </source>
</evidence>
<dbReference type="GO" id="GO:0019243">
    <property type="term" value="P:methylglyoxal catabolic process to D-lactate via S-lactoyl-glutathione"/>
    <property type="evidence" value="ECO:0007669"/>
    <property type="project" value="TreeGrafter"/>
</dbReference>
<gene>
    <name evidence="5" type="ORF">CRI93_02950</name>
</gene>
<comment type="caution">
    <text evidence="5">The sequence shown here is derived from an EMBL/GenBank/DDBJ whole genome shotgun (WGS) entry which is preliminary data.</text>
</comment>
<sequence>MATNRIAFILTSHSKLGDTGNKTGYFLSEVAHPYHVLRDAGFEIDFISPQGGDVPMDPSSHDLEDPANAAFLDDETVQQALQQTKAASNANAEDYDAIYFAGGHGTVWDFPENKDLAELTTAIYENDGAVGAVCHGPSGLVNVTLSDGSYLVDGKRVACFTDSEERAMELDDVVPFLLQSTLEERGAKVQTADDFEPQVVIDGRLVTGQNPASATGVGEGLIHVLKGTTATA</sequence>
<evidence type="ECO:0000256" key="2">
    <source>
        <dbReference type="ARBA" id="ARBA00023239"/>
    </source>
</evidence>
<proteinExistence type="inferred from homology"/>
<protein>
    <submittedName>
        <fullName evidence="5">Type 1 glutamine amidotransferase domain-containing protein</fullName>
    </submittedName>
</protein>
<dbReference type="Gene3D" id="3.40.50.880">
    <property type="match status" value="1"/>
</dbReference>
<dbReference type="InterPro" id="IPR050325">
    <property type="entry name" value="Prot/Nucl_acid_deglycase"/>
</dbReference>
<dbReference type="SUPFAM" id="SSF52317">
    <property type="entry name" value="Class I glutamine amidotransferase-like"/>
    <property type="match status" value="1"/>
</dbReference>
<name>A0A2H3P9L3_9BACT</name>
<organism evidence="5 6">
    <name type="scientific">Longimonas halophila</name>
    <dbReference type="NCBI Taxonomy" id="1469170"/>
    <lineage>
        <taxon>Bacteria</taxon>
        <taxon>Pseudomonadati</taxon>
        <taxon>Rhodothermota</taxon>
        <taxon>Rhodothermia</taxon>
        <taxon>Rhodothermales</taxon>
        <taxon>Salisaetaceae</taxon>
        <taxon>Longimonas</taxon>
    </lineage>
</organism>
<dbReference type="Pfam" id="PF01965">
    <property type="entry name" value="DJ-1_PfpI"/>
    <property type="match status" value="1"/>
</dbReference>
<keyword evidence="1" id="KW-0346">Stress response</keyword>
<dbReference type="EMBL" id="PDEP01000002">
    <property type="protein sequence ID" value="PEN08731.1"/>
    <property type="molecule type" value="Genomic_DNA"/>
</dbReference>
<evidence type="ECO:0000256" key="3">
    <source>
        <dbReference type="ARBA" id="ARBA00038493"/>
    </source>
</evidence>
<evidence type="ECO:0000313" key="6">
    <source>
        <dbReference type="Proteomes" id="UP000221024"/>
    </source>
</evidence>